<sequence length="93" mass="10459">MVVTDECLERFPTLSTGIRLTGKRNPLRLWIQITRREGAVATSRGSRFCFLDATITLLLTLMVLPHTLATVLEVERELGTMLNAFLGVDTLKR</sequence>
<dbReference type="AlphaFoldDB" id="A0A8S9QIS9"/>
<evidence type="ECO:0000313" key="2">
    <source>
        <dbReference type="Proteomes" id="UP000712600"/>
    </source>
</evidence>
<proteinExistence type="predicted"/>
<organism evidence="1 2">
    <name type="scientific">Brassica cretica</name>
    <name type="common">Mustard</name>
    <dbReference type="NCBI Taxonomy" id="69181"/>
    <lineage>
        <taxon>Eukaryota</taxon>
        <taxon>Viridiplantae</taxon>
        <taxon>Streptophyta</taxon>
        <taxon>Embryophyta</taxon>
        <taxon>Tracheophyta</taxon>
        <taxon>Spermatophyta</taxon>
        <taxon>Magnoliopsida</taxon>
        <taxon>eudicotyledons</taxon>
        <taxon>Gunneridae</taxon>
        <taxon>Pentapetalae</taxon>
        <taxon>rosids</taxon>
        <taxon>malvids</taxon>
        <taxon>Brassicales</taxon>
        <taxon>Brassicaceae</taxon>
        <taxon>Brassiceae</taxon>
        <taxon>Brassica</taxon>
    </lineage>
</organism>
<reference evidence="1" key="1">
    <citation type="submission" date="2019-12" db="EMBL/GenBank/DDBJ databases">
        <title>Genome sequencing and annotation of Brassica cretica.</title>
        <authorList>
            <person name="Studholme D.J."/>
            <person name="Sarris P."/>
        </authorList>
    </citation>
    <scope>NUCLEOTIDE SEQUENCE</scope>
    <source>
        <strain evidence="1">PFS-109/04</strain>
        <tissue evidence="1">Leaf</tissue>
    </source>
</reference>
<accession>A0A8S9QIS9</accession>
<gene>
    <name evidence="1" type="ORF">F2Q69_00022909</name>
</gene>
<evidence type="ECO:0000313" key="1">
    <source>
        <dbReference type="EMBL" id="KAF3541776.1"/>
    </source>
</evidence>
<dbReference type="EMBL" id="QGKX02001290">
    <property type="protein sequence ID" value="KAF3541776.1"/>
    <property type="molecule type" value="Genomic_DNA"/>
</dbReference>
<dbReference type="Proteomes" id="UP000712600">
    <property type="component" value="Unassembled WGS sequence"/>
</dbReference>
<name>A0A8S9QIS9_BRACR</name>
<comment type="caution">
    <text evidence="1">The sequence shown here is derived from an EMBL/GenBank/DDBJ whole genome shotgun (WGS) entry which is preliminary data.</text>
</comment>
<protein>
    <submittedName>
        <fullName evidence="1">Uncharacterized protein</fullName>
    </submittedName>
</protein>